<keyword evidence="2" id="KW-1185">Reference proteome</keyword>
<organism evidence="1 2">
    <name type="scientific">Vararia minispora EC-137</name>
    <dbReference type="NCBI Taxonomy" id="1314806"/>
    <lineage>
        <taxon>Eukaryota</taxon>
        <taxon>Fungi</taxon>
        <taxon>Dikarya</taxon>
        <taxon>Basidiomycota</taxon>
        <taxon>Agaricomycotina</taxon>
        <taxon>Agaricomycetes</taxon>
        <taxon>Russulales</taxon>
        <taxon>Lachnocladiaceae</taxon>
        <taxon>Vararia</taxon>
    </lineage>
</organism>
<dbReference type="Proteomes" id="UP000814128">
    <property type="component" value="Unassembled WGS sequence"/>
</dbReference>
<evidence type="ECO:0000313" key="2">
    <source>
        <dbReference type="Proteomes" id="UP000814128"/>
    </source>
</evidence>
<sequence length="537" mass="57517">MSSHQDHSVALADEKLLATLGYKQEFQRAFTPLEACVFGIAFSIIGLLPSIASVLFYSLPNGGPASMVWGWAVASLFILCVGLSMAELASAAPTSGGLYFWTHSLSAPRYRNLLAWIVGYANTIGSISAVASIDWGCAVQVMAAANIGTGYEPTSATTFAVYAGIIITHAFICCLGTKLLARLQSLYVVLNVLLCLAVIVALPVATPTELKNSAGFVFGSFTNAYDWPDGFAFFLSFLAPLWTICSFDSSVHISEEASNAATAVPWAIVLAIAISGVLGWAINVSLAFCMGRDLEALISSSQPMAQIFNQSFGSQGTLAVWAFVVLVQYMMGSSMMLAASRQSFAFSRDGALPFSKYLYVMNSYTKTPVNTVWFTAICSLLLGLLVFAGSQAINAVFALSITGLYVAYSIPIAARWIWANENGWADGPFSLGWFSLPCAILSVLGMAFFGLIFLFPAAQTTNVGNMNYTVVVLGGILILSLAWYYLPAYGGVHWFTGPVPNIEGFKSHTWEGESSSVVVDNVEKAKSQNYGVSEKEV</sequence>
<name>A0ACB8Q7K2_9AGAM</name>
<gene>
    <name evidence="1" type="ORF">K488DRAFT_61284</name>
</gene>
<reference evidence="1" key="1">
    <citation type="submission" date="2021-02" db="EMBL/GenBank/DDBJ databases">
        <authorList>
            <consortium name="DOE Joint Genome Institute"/>
            <person name="Ahrendt S."/>
            <person name="Looney B.P."/>
            <person name="Miyauchi S."/>
            <person name="Morin E."/>
            <person name="Drula E."/>
            <person name="Courty P.E."/>
            <person name="Chicoki N."/>
            <person name="Fauchery L."/>
            <person name="Kohler A."/>
            <person name="Kuo A."/>
            <person name="Labutti K."/>
            <person name="Pangilinan J."/>
            <person name="Lipzen A."/>
            <person name="Riley R."/>
            <person name="Andreopoulos W."/>
            <person name="He G."/>
            <person name="Johnson J."/>
            <person name="Barry K.W."/>
            <person name="Grigoriev I.V."/>
            <person name="Nagy L."/>
            <person name="Hibbett D."/>
            <person name="Henrissat B."/>
            <person name="Matheny P.B."/>
            <person name="Labbe J."/>
            <person name="Martin F."/>
        </authorList>
    </citation>
    <scope>NUCLEOTIDE SEQUENCE</scope>
    <source>
        <strain evidence="1">EC-137</strain>
    </source>
</reference>
<comment type="caution">
    <text evidence="1">The sequence shown here is derived from an EMBL/GenBank/DDBJ whole genome shotgun (WGS) entry which is preliminary data.</text>
</comment>
<reference evidence="1" key="2">
    <citation type="journal article" date="2022" name="New Phytol.">
        <title>Evolutionary transition to the ectomycorrhizal habit in the genomes of a hyperdiverse lineage of mushroom-forming fungi.</title>
        <authorList>
            <person name="Looney B."/>
            <person name="Miyauchi S."/>
            <person name="Morin E."/>
            <person name="Drula E."/>
            <person name="Courty P.E."/>
            <person name="Kohler A."/>
            <person name="Kuo A."/>
            <person name="LaButti K."/>
            <person name="Pangilinan J."/>
            <person name="Lipzen A."/>
            <person name="Riley R."/>
            <person name="Andreopoulos W."/>
            <person name="He G."/>
            <person name="Johnson J."/>
            <person name="Nolan M."/>
            <person name="Tritt A."/>
            <person name="Barry K.W."/>
            <person name="Grigoriev I.V."/>
            <person name="Nagy L.G."/>
            <person name="Hibbett D."/>
            <person name="Henrissat B."/>
            <person name="Matheny P.B."/>
            <person name="Labbe J."/>
            <person name="Martin F.M."/>
        </authorList>
    </citation>
    <scope>NUCLEOTIDE SEQUENCE</scope>
    <source>
        <strain evidence="1">EC-137</strain>
    </source>
</reference>
<accession>A0ACB8Q7K2</accession>
<protein>
    <submittedName>
        <fullName evidence="1">APC amino acid permease</fullName>
    </submittedName>
</protein>
<proteinExistence type="predicted"/>
<dbReference type="EMBL" id="MU273886">
    <property type="protein sequence ID" value="KAI0027526.1"/>
    <property type="molecule type" value="Genomic_DNA"/>
</dbReference>
<evidence type="ECO:0000313" key="1">
    <source>
        <dbReference type="EMBL" id="KAI0027526.1"/>
    </source>
</evidence>